<dbReference type="PROSITE" id="PS00101">
    <property type="entry name" value="HEXAPEP_TRANSFERASES"/>
    <property type="match status" value="1"/>
</dbReference>
<protein>
    <submittedName>
        <fullName evidence="3">Acetyltransferase</fullName>
    </submittedName>
</protein>
<keyword evidence="1" id="KW-0808">Transferase</keyword>
<proteinExistence type="predicted"/>
<evidence type="ECO:0000256" key="2">
    <source>
        <dbReference type="ARBA" id="ARBA00022737"/>
    </source>
</evidence>
<organism evidence="3 4">
    <name type="scientific">Marinithermofilum abyssi</name>
    <dbReference type="NCBI Taxonomy" id="1571185"/>
    <lineage>
        <taxon>Bacteria</taxon>
        <taxon>Bacillati</taxon>
        <taxon>Bacillota</taxon>
        <taxon>Bacilli</taxon>
        <taxon>Bacillales</taxon>
        <taxon>Thermoactinomycetaceae</taxon>
        <taxon>Marinithermofilum</taxon>
    </lineage>
</organism>
<name>A0A8J2VF29_9BACL</name>
<dbReference type="InterPro" id="IPR050179">
    <property type="entry name" value="Trans_hexapeptide_repeat"/>
</dbReference>
<dbReference type="EMBL" id="BMHQ01000001">
    <property type="protein sequence ID" value="GGE04399.1"/>
    <property type="molecule type" value="Genomic_DNA"/>
</dbReference>
<dbReference type="AlphaFoldDB" id="A0A8J2VF29"/>
<evidence type="ECO:0000313" key="4">
    <source>
        <dbReference type="Proteomes" id="UP000625210"/>
    </source>
</evidence>
<reference evidence="3" key="1">
    <citation type="journal article" date="2014" name="Int. J. Syst. Evol. Microbiol.">
        <title>Complete genome sequence of Corynebacterium casei LMG S-19264T (=DSM 44701T), isolated from a smear-ripened cheese.</title>
        <authorList>
            <consortium name="US DOE Joint Genome Institute (JGI-PGF)"/>
            <person name="Walter F."/>
            <person name="Albersmeier A."/>
            <person name="Kalinowski J."/>
            <person name="Ruckert C."/>
        </authorList>
    </citation>
    <scope>NUCLEOTIDE SEQUENCE</scope>
    <source>
        <strain evidence="3">CGMCC 1.15179</strain>
    </source>
</reference>
<reference evidence="3" key="2">
    <citation type="submission" date="2020-09" db="EMBL/GenBank/DDBJ databases">
        <authorList>
            <person name="Sun Q."/>
            <person name="Zhou Y."/>
        </authorList>
    </citation>
    <scope>NUCLEOTIDE SEQUENCE</scope>
    <source>
        <strain evidence="3">CGMCC 1.15179</strain>
    </source>
</reference>
<dbReference type="SUPFAM" id="SSF51161">
    <property type="entry name" value="Trimeric LpxA-like enzymes"/>
    <property type="match status" value="1"/>
</dbReference>
<evidence type="ECO:0000256" key="1">
    <source>
        <dbReference type="ARBA" id="ARBA00022679"/>
    </source>
</evidence>
<evidence type="ECO:0000313" key="3">
    <source>
        <dbReference type="EMBL" id="GGE04399.1"/>
    </source>
</evidence>
<dbReference type="PANTHER" id="PTHR43300:SF6">
    <property type="entry name" value="ACETYLTRANSFERASE YVOF-RELATED"/>
    <property type="match status" value="1"/>
</dbReference>
<dbReference type="Pfam" id="PF00132">
    <property type="entry name" value="Hexapep"/>
    <property type="match status" value="1"/>
</dbReference>
<sequence length="159" mass="17801">MWQVYSTVPFWRTIKNAVVIQLARYNPSFRLKNWMYRRLLGITIGEKSAIAMMVMMDVLHPQRIYIGDNSILGYNTTVLTHEYLVEEYRLGDVRIGNNVMVGANSTILPGVTIGDHAVVGAGSLVNADVPPYAFVAGCPARIIRYLNEEKEATPPEQEG</sequence>
<keyword evidence="4" id="KW-1185">Reference proteome</keyword>
<dbReference type="Gene3D" id="2.160.10.10">
    <property type="entry name" value="Hexapeptide repeat proteins"/>
    <property type="match status" value="1"/>
</dbReference>
<accession>A0A8J2VF29</accession>
<dbReference type="InterPro" id="IPR001451">
    <property type="entry name" value="Hexapep"/>
</dbReference>
<dbReference type="InterPro" id="IPR011004">
    <property type="entry name" value="Trimer_LpxA-like_sf"/>
</dbReference>
<dbReference type="CDD" id="cd04647">
    <property type="entry name" value="LbH_MAT_like"/>
    <property type="match status" value="1"/>
</dbReference>
<dbReference type="PANTHER" id="PTHR43300">
    <property type="entry name" value="ACETYLTRANSFERASE"/>
    <property type="match status" value="1"/>
</dbReference>
<dbReference type="GO" id="GO:0016740">
    <property type="term" value="F:transferase activity"/>
    <property type="evidence" value="ECO:0007669"/>
    <property type="project" value="UniProtKB-KW"/>
</dbReference>
<comment type="caution">
    <text evidence="3">The sequence shown here is derived from an EMBL/GenBank/DDBJ whole genome shotgun (WGS) entry which is preliminary data.</text>
</comment>
<keyword evidence="2" id="KW-0677">Repeat</keyword>
<dbReference type="InterPro" id="IPR018357">
    <property type="entry name" value="Hexapep_transf_CS"/>
</dbReference>
<dbReference type="Proteomes" id="UP000625210">
    <property type="component" value="Unassembled WGS sequence"/>
</dbReference>
<gene>
    <name evidence="3" type="ORF">GCM10011571_01740</name>
</gene>